<keyword evidence="1" id="KW-0472">Membrane</keyword>
<evidence type="ECO:0000313" key="3">
    <source>
        <dbReference type="EMBL" id="TFW00185.1"/>
    </source>
</evidence>
<keyword evidence="1" id="KW-0812">Transmembrane</keyword>
<proteinExistence type="predicted"/>
<gene>
    <name evidence="3" type="ORF">E4M00_03080</name>
</gene>
<feature type="transmembrane region" description="Helical" evidence="1">
    <location>
        <begin position="65"/>
        <end position="83"/>
    </location>
</feature>
<evidence type="ECO:0000313" key="4">
    <source>
        <dbReference type="Proteomes" id="UP000298127"/>
    </source>
</evidence>
<accession>A0A4Y9R6F8</accession>
<dbReference type="Proteomes" id="UP000298127">
    <property type="component" value="Unassembled WGS sequence"/>
</dbReference>
<reference evidence="3 4" key="1">
    <citation type="journal article" date="2018" name="J. Microbiol.">
        <title>Leifsonia flava sp. nov., a novel actinobacterium isolated from the rhizosphere of Aquilegia viridiflora.</title>
        <authorList>
            <person name="Cai Y."/>
            <person name="Tao W.Z."/>
            <person name="Ma Y.J."/>
            <person name="Cheng J."/>
            <person name="Zhang M.Y."/>
            <person name="Zhang Y.X."/>
        </authorList>
    </citation>
    <scope>NUCLEOTIDE SEQUENCE [LARGE SCALE GENOMIC DNA]</scope>
    <source>
        <strain evidence="3 4">SYP-B2174</strain>
    </source>
</reference>
<sequence length="150" mass="15677">MSNTDQTFAYADLATFPDYNSAQGLVDDLSDSGFEMEQVRIVGNNLHSVEQVTGRLTVPKAAAKGAASGAWFGLFVGGFLTIFSSGVVWIVGLLAGLAVGAVAGALYGAIAHGVTHGRRDFSSFKTLEASNYTVMVVAARAEEASKLTRP</sequence>
<keyword evidence="1" id="KW-1133">Transmembrane helix</keyword>
<name>A0A4Y9R6F8_9MICO</name>
<evidence type="ECO:0000256" key="1">
    <source>
        <dbReference type="SAM" id="Phobius"/>
    </source>
</evidence>
<dbReference type="InterPro" id="IPR025889">
    <property type="entry name" value="GSP17M-like_dom"/>
</dbReference>
<dbReference type="RefSeq" id="WP_135119016.1">
    <property type="nucleotide sequence ID" value="NZ_SPQZ01000001.1"/>
</dbReference>
<dbReference type="AlphaFoldDB" id="A0A4Y9R6F8"/>
<feature type="domain" description="General stress protein 17M-like" evidence="2">
    <location>
        <begin position="14"/>
        <end position="100"/>
    </location>
</feature>
<protein>
    <recommendedName>
        <fullName evidence="2">General stress protein 17M-like domain-containing protein</fullName>
    </recommendedName>
</protein>
<dbReference type="EMBL" id="SPQZ01000001">
    <property type="protein sequence ID" value="TFW00185.1"/>
    <property type="molecule type" value="Genomic_DNA"/>
</dbReference>
<comment type="caution">
    <text evidence="3">The sequence shown here is derived from an EMBL/GenBank/DDBJ whole genome shotgun (WGS) entry which is preliminary data.</text>
</comment>
<feature type="transmembrane region" description="Helical" evidence="1">
    <location>
        <begin position="89"/>
        <end position="110"/>
    </location>
</feature>
<organism evidence="3 4">
    <name type="scientific">Orlajensenia leifsoniae</name>
    <dbReference type="NCBI Taxonomy" id="2561933"/>
    <lineage>
        <taxon>Bacteria</taxon>
        <taxon>Bacillati</taxon>
        <taxon>Actinomycetota</taxon>
        <taxon>Actinomycetes</taxon>
        <taxon>Micrococcales</taxon>
        <taxon>Microbacteriaceae</taxon>
        <taxon>Orlajensenia</taxon>
    </lineage>
</organism>
<keyword evidence="4" id="KW-1185">Reference proteome</keyword>
<dbReference type="Pfam" id="PF11181">
    <property type="entry name" value="YflT"/>
    <property type="match status" value="1"/>
</dbReference>
<evidence type="ECO:0000259" key="2">
    <source>
        <dbReference type="Pfam" id="PF11181"/>
    </source>
</evidence>